<keyword evidence="5 6" id="KW-0482">Metalloprotease</keyword>
<evidence type="ECO:0000256" key="4">
    <source>
        <dbReference type="ARBA" id="ARBA00022833"/>
    </source>
</evidence>
<feature type="chain" id="PRO_5028948585" evidence="7">
    <location>
        <begin position="21"/>
        <end position="285"/>
    </location>
</feature>
<dbReference type="Pfam" id="PF01435">
    <property type="entry name" value="Peptidase_M48"/>
    <property type="match status" value="1"/>
</dbReference>
<dbReference type="InterPro" id="IPR001915">
    <property type="entry name" value="Peptidase_M48"/>
</dbReference>
<dbReference type="GO" id="GO:0004222">
    <property type="term" value="F:metalloendopeptidase activity"/>
    <property type="evidence" value="ECO:0007669"/>
    <property type="project" value="InterPro"/>
</dbReference>
<comment type="similarity">
    <text evidence="6">Belongs to the peptidase M48 family.</text>
</comment>
<keyword evidence="1 6" id="KW-0645">Protease</keyword>
<proteinExistence type="inferred from homology"/>
<dbReference type="AlphaFoldDB" id="A0A7H9BFY9"/>
<keyword evidence="4 6" id="KW-0862">Zinc</keyword>
<organism evidence="9 10">
    <name type="scientific">Chitinibacter bivalviorum</name>
    <dbReference type="NCBI Taxonomy" id="2739434"/>
    <lineage>
        <taxon>Bacteria</taxon>
        <taxon>Pseudomonadati</taxon>
        <taxon>Pseudomonadota</taxon>
        <taxon>Betaproteobacteria</taxon>
        <taxon>Neisseriales</taxon>
        <taxon>Chitinibacteraceae</taxon>
        <taxon>Chitinibacter</taxon>
    </lineage>
</organism>
<evidence type="ECO:0000256" key="2">
    <source>
        <dbReference type="ARBA" id="ARBA00022723"/>
    </source>
</evidence>
<evidence type="ECO:0000256" key="5">
    <source>
        <dbReference type="ARBA" id="ARBA00023049"/>
    </source>
</evidence>
<dbReference type="KEGG" id="chiz:HQ393_04090"/>
<evidence type="ECO:0000313" key="10">
    <source>
        <dbReference type="Proteomes" id="UP000509597"/>
    </source>
</evidence>
<evidence type="ECO:0000259" key="8">
    <source>
        <dbReference type="Pfam" id="PF01435"/>
    </source>
</evidence>
<comment type="cofactor">
    <cofactor evidence="6">
        <name>Zn(2+)</name>
        <dbReference type="ChEBI" id="CHEBI:29105"/>
    </cofactor>
    <text evidence="6">Binds 1 zinc ion per subunit.</text>
</comment>
<feature type="signal peptide" evidence="7">
    <location>
        <begin position="1"/>
        <end position="20"/>
    </location>
</feature>
<evidence type="ECO:0000256" key="7">
    <source>
        <dbReference type="SAM" id="SignalP"/>
    </source>
</evidence>
<reference evidence="9 10" key="1">
    <citation type="submission" date="2020-07" db="EMBL/GenBank/DDBJ databases">
        <title>Complete genome sequence of Chitinibacter sp. 2T18.</title>
        <authorList>
            <person name="Bae J.-W."/>
            <person name="Choi J.-W."/>
        </authorList>
    </citation>
    <scope>NUCLEOTIDE SEQUENCE [LARGE SCALE GENOMIC DNA]</scope>
    <source>
        <strain evidence="9 10">2T18</strain>
    </source>
</reference>
<dbReference type="Proteomes" id="UP000509597">
    <property type="component" value="Chromosome"/>
</dbReference>
<dbReference type="Gene3D" id="3.30.2010.10">
    <property type="entry name" value="Metalloproteases ('zincins'), catalytic domain"/>
    <property type="match status" value="1"/>
</dbReference>
<evidence type="ECO:0000256" key="1">
    <source>
        <dbReference type="ARBA" id="ARBA00022670"/>
    </source>
</evidence>
<evidence type="ECO:0000256" key="3">
    <source>
        <dbReference type="ARBA" id="ARBA00022801"/>
    </source>
</evidence>
<dbReference type="PANTHER" id="PTHR22726:SF1">
    <property type="entry name" value="METALLOENDOPEPTIDASE OMA1, MITOCHONDRIAL"/>
    <property type="match status" value="1"/>
</dbReference>
<accession>A0A7H9BFY9</accession>
<dbReference type="RefSeq" id="WP_179357578.1">
    <property type="nucleotide sequence ID" value="NZ_CP058627.1"/>
</dbReference>
<keyword evidence="7" id="KW-0732">Signal</keyword>
<evidence type="ECO:0000313" key="9">
    <source>
        <dbReference type="EMBL" id="QLG87495.1"/>
    </source>
</evidence>
<dbReference type="EMBL" id="CP058627">
    <property type="protein sequence ID" value="QLG87495.1"/>
    <property type="molecule type" value="Genomic_DNA"/>
</dbReference>
<keyword evidence="3 6" id="KW-0378">Hydrolase</keyword>
<dbReference type="GO" id="GO:0051603">
    <property type="term" value="P:proteolysis involved in protein catabolic process"/>
    <property type="evidence" value="ECO:0007669"/>
    <property type="project" value="TreeGrafter"/>
</dbReference>
<feature type="domain" description="Peptidase M48" evidence="8">
    <location>
        <begin position="76"/>
        <end position="262"/>
    </location>
</feature>
<dbReference type="InterPro" id="IPR051156">
    <property type="entry name" value="Mito/Outer_Membr_Metalloprot"/>
</dbReference>
<gene>
    <name evidence="9" type="ORF">HQ393_04090</name>
</gene>
<protein>
    <submittedName>
        <fullName evidence="9">M48 family metalloprotease</fullName>
    </submittedName>
</protein>
<name>A0A7H9BFY9_9NEIS</name>
<dbReference type="GO" id="GO:0016020">
    <property type="term" value="C:membrane"/>
    <property type="evidence" value="ECO:0007669"/>
    <property type="project" value="TreeGrafter"/>
</dbReference>
<keyword evidence="2" id="KW-0479">Metal-binding</keyword>
<dbReference type="PANTHER" id="PTHR22726">
    <property type="entry name" value="METALLOENDOPEPTIDASE OMA1"/>
    <property type="match status" value="1"/>
</dbReference>
<dbReference type="GO" id="GO:0046872">
    <property type="term" value="F:metal ion binding"/>
    <property type="evidence" value="ECO:0007669"/>
    <property type="project" value="UniProtKB-KW"/>
</dbReference>
<sequence>MKHRILLALTAIAIQNSAYAIDLSKLLTTENINAAGSIVSNVLESNKTITPAQEQTLGYSVMANLLGAEPLVKDPALQRYVNQVGMWVASQSSEPNLPWRFGVIDSPNINSFAAAGGYILITRGLWDRLTSEAELAGVLGHEISHVIRKDQIRAMQSDRLQQATAQSINLYAEIKNVQGGQKLASTLGKAGSEVFVRGLDKNDEYSADINGMVLAARAGYNPYALVSVLQLLGAVNPSDGTVALMFSTHPSPKDRLDNIDRTIGDQLEPYANGVESTKRFNQVKR</sequence>
<keyword evidence="10" id="KW-1185">Reference proteome</keyword>
<evidence type="ECO:0000256" key="6">
    <source>
        <dbReference type="RuleBase" id="RU003983"/>
    </source>
</evidence>